<keyword evidence="4" id="KW-1185">Reference proteome</keyword>
<feature type="region of interest" description="Disordered" evidence="1">
    <location>
        <begin position="362"/>
        <end position="384"/>
    </location>
</feature>
<dbReference type="EMBL" id="KL197746">
    <property type="protein sequence ID" value="KDQ51619.1"/>
    <property type="molecule type" value="Genomic_DNA"/>
</dbReference>
<dbReference type="Proteomes" id="UP000027265">
    <property type="component" value="Unassembled WGS sequence"/>
</dbReference>
<accession>A0A067PA30</accession>
<feature type="compositionally biased region" description="Low complexity" evidence="1">
    <location>
        <begin position="594"/>
        <end position="610"/>
    </location>
</feature>
<dbReference type="InterPro" id="IPR000210">
    <property type="entry name" value="BTB/POZ_dom"/>
</dbReference>
<organism evidence="3 4">
    <name type="scientific">Jaapia argillacea MUCL 33604</name>
    <dbReference type="NCBI Taxonomy" id="933084"/>
    <lineage>
        <taxon>Eukaryota</taxon>
        <taxon>Fungi</taxon>
        <taxon>Dikarya</taxon>
        <taxon>Basidiomycota</taxon>
        <taxon>Agaricomycotina</taxon>
        <taxon>Agaricomycetes</taxon>
        <taxon>Agaricomycetidae</taxon>
        <taxon>Jaapiales</taxon>
        <taxon>Jaapiaceae</taxon>
        <taxon>Jaapia</taxon>
    </lineage>
</organism>
<dbReference type="OrthoDB" id="2746456at2759"/>
<feature type="compositionally biased region" description="Low complexity" evidence="1">
    <location>
        <begin position="113"/>
        <end position="125"/>
    </location>
</feature>
<feature type="compositionally biased region" description="Low complexity" evidence="1">
    <location>
        <begin position="156"/>
        <end position="165"/>
    </location>
</feature>
<dbReference type="HOGENOM" id="CLU_394859_0_0_1"/>
<feature type="domain" description="BTB" evidence="2">
    <location>
        <begin position="326"/>
        <end position="427"/>
    </location>
</feature>
<name>A0A067PA30_9AGAM</name>
<dbReference type="PROSITE" id="PS50097">
    <property type="entry name" value="BTB"/>
    <property type="match status" value="1"/>
</dbReference>
<feature type="compositionally biased region" description="Low complexity" evidence="1">
    <location>
        <begin position="31"/>
        <end position="45"/>
    </location>
</feature>
<feature type="compositionally biased region" description="Polar residues" evidence="1">
    <location>
        <begin position="225"/>
        <end position="239"/>
    </location>
</feature>
<gene>
    <name evidence="3" type="ORF">JAAARDRAFT_40846</name>
</gene>
<feature type="compositionally biased region" description="Polar residues" evidence="1">
    <location>
        <begin position="265"/>
        <end position="280"/>
    </location>
</feature>
<sequence>MPGAESSPSSLKKMGVSASRTSSSQDRAHVSDVVSSPPSAASGSDQNRSLGGPRISPAGDIENANHSPQKAPAPKLRIPTAAHENPPASAEPPRHPSTSPTSGSAPHRAAPFPQLSPLATPLALPTEPPSQAGSSEQGWKLNRNPEADEDAFDAPSSSGNARSSSPELADIRDLLMSTQPPSSQSQFRTPYEGTSSSSRPRPKPRLLQSPSKKSVTSKGVKPKYESQSISIYQTVSPGKQSGRRPQSPISISDDSTSCDDLDSSQPSGSRTTANRVSPTLTARKRRRSSLAFDPKVPNSKRAKLAAGRSSLSPPRRRSSEFWYLDGSVIIQVENTLFRLHCAVLISESAYFAEIFEGKGKRKATEYHGETDDGEDGEGGADDGVGEAEGVEMLERCRVHKVLPKALRADDFEKLLIAMRDAITYIQSPPRCADVIAIFRAAVHLSFPKYRTFALTQINSIFVPEVTRASEIRPSDSTHIILLGREVLGSAVLTEDEEEKISICMKRAFYELVRVSGMGQSDLIDKSLSISPRATEKSSGKGKGKMRTSALVGPIDRVALSPADLLGLIEAREDLARFWVATTSRAPTMICPLQSSSVPSSSSVTASSSSPGPLHRCLSGNENQRDTHWSRMVHGTPIFSDHLYDPITGFQELIDAAKGTWTRETDRYCDACTLELVKRWNGEKKIVWDRFGLRLNLSA</sequence>
<dbReference type="AlphaFoldDB" id="A0A067PA30"/>
<evidence type="ECO:0000313" key="4">
    <source>
        <dbReference type="Proteomes" id="UP000027265"/>
    </source>
</evidence>
<protein>
    <recommendedName>
        <fullName evidence="2">BTB domain-containing protein</fullName>
    </recommendedName>
</protein>
<dbReference type="CDD" id="cd18186">
    <property type="entry name" value="BTB_POZ_ZBTB_KLHL-like"/>
    <property type="match status" value="1"/>
</dbReference>
<feature type="region of interest" description="Disordered" evidence="1">
    <location>
        <begin position="593"/>
        <end position="620"/>
    </location>
</feature>
<proteinExistence type="predicted"/>
<reference evidence="4" key="1">
    <citation type="journal article" date="2014" name="Proc. Natl. Acad. Sci. U.S.A.">
        <title>Extensive sampling of basidiomycete genomes demonstrates inadequacy of the white-rot/brown-rot paradigm for wood decay fungi.</title>
        <authorList>
            <person name="Riley R."/>
            <person name="Salamov A.A."/>
            <person name="Brown D.W."/>
            <person name="Nagy L.G."/>
            <person name="Floudas D."/>
            <person name="Held B.W."/>
            <person name="Levasseur A."/>
            <person name="Lombard V."/>
            <person name="Morin E."/>
            <person name="Otillar R."/>
            <person name="Lindquist E.A."/>
            <person name="Sun H."/>
            <person name="LaButti K.M."/>
            <person name="Schmutz J."/>
            <person name="Jabbour D."/>
            <person name="Luo H."/>
            <person name="Baker S.E."/>
            <person name="Pisabarro A.G."/>
            <person name="Walton J.D."/>
            <person name="Blanchette R.A."/>
            <person name="Henrissat B."/>
            <person name="Martin F."/>
            <person name="Cullen D."/>
            <person name="Hibbett D.S."/>
            <person name="Grigoriev I.V."/>
        </authorList>
    </citation>
    <scope>NUCLEOTIDE SEQUENCE [LARGE SCALE GENOMIC DNA]</scope>
    <source>
        <strain evidence="4">MUCL 33604</strain>
    </source>
</reference>
<feature type="region of interest" description="Disordered" evidence="1">
    <location>
        <begin position="1"/>
        <end position="316"/>
    </location>
</feature>
<feature type="compositionally biased region" description="Acidic residues" evidence="1">
    <location>
        <begin position="371"/>
        <end position="384"/>
    </location>
</feature>
<evidence type="ECO:0000256" key="1">
    <source>
        <dbReference type="SAM" id="MobiDB-lite"/>
    </source>
</evidence>
<evidence type="ECO:0000313" key="3">
    <source>
        <dbReference type="EMBL" id="KDQ51619.1"/>
    </source>
</evidence>
<feature type="compositionally biased region" description="Low complexity" evidence="1">
    <location>
        <begin position="195"/>
        <end position="211"/>
    </location>
</feature>
<feature type="compositionally biased region" description="Polar residues" evidence="1">
    <location>
        <begin position="176"/>
        <end position="194"/>
    </location>
</feature>
<dbReference type="InParanoid" id="A0A067PA30"/>
<feature type="compositionally biased region" description="Polar residues" evidence="1">
    <location>
        <begin position="1"/>
        <end position="10"/>
    </location>
</feature>
<evidence type="ECO:0000259" key="2">
    <source>
        <dbReference type="PROSITE" id="PS50097"/>
    </source>
</evidence>